<evidence type="ECO:0000259" key="6">
    <source>
        <dbReference type="Pfam" id="PF00082"/>
    </source>
</evidence>
<dbReference type="Gene3D" id="3.40.50.200">
    <property type="entry name" value="Peptidase S8/S53 domain"/>
    <property type="match status" value="1"/>
</dbReference>
<dbReference type="PROSITE" id="PS51892">
    <property type="entry name" value="SUBTILASE"/>
    <property type="match status" value="1"/>
</dbReference>
<dbReference type="AlphaFoldDB" id="A0A9X3BA67"/>
<dbReference type="PROSITE" id="PS00137">
    <property type="entry name" value="SUBTILASE_HIS"/>
    <property type="match status" value="1"/>
</dbReference>
<dbReference type="SUPFAM" id="SSF52743">
    <property type="entry name" value="Subtilisin-like"/>
    <property type="match status" value="1"/>
</dbReference>
<dbReference type="GO" id="GO:0006508">
    <property type="term" value="P:proteolysis"/>
    <property type="evidence" value="ECO:0007669"/>
    <property type="project" value="UniProtKB-KW"/>
</dbReference>
<proteinExistence type="inferred from homology"/>
<reference evidence="7" key="1">
    <citation type="submission" date="2022-09" db="EMBL/GenBank/DDBJ databases">
        <authorList>
            <person name="Cesa-Luna C."/>
            <person name="Girard L."/>
            <person name="Lood C."/>
            <person name="Hofte M."/>
            <person name="De Mot R."/>
        </authorList>
    </citation>
    <scope>NUCLEOTIDE SEQUENCE</scope>
    <source>
        <strain evidence="7">B1M3-32</strain>
    </source>
</reference>
<evidence type="ECO:0000256" key="1">
    <source>
        <dbReference type="ARBA" id="ARBA00011073"/>
    </source>
</evidence>
<evidence type="ECO:0000256" key="5">
    <source>
        <dbReference type="PROSITE-ProRule" id="PRU01240"/>
    </source>
</evidence>
<dbReference type="InterPro" id="IPR036852">
    <property type="entry name" value="Peptidase_S8/S53_dom_sf"/>
</dbReference>
<feature type="active site" description="Charge relay system" evidence="5">
    <location>
        <position position="483"/>
    </location>
</feature>
<dbReference type="GO" id="GO:0004252">
    <property type="term" value="F:serine-type endopeptidase activity"/>
    <property type="evidence" value="ECO:0007669"/>
    <property type="project" value="UniProtKB-UniRule"/>
</dbReference>
<accession>A0A9X3BA67</accession>
<evidence type="ECO:0000256" key="2">
    <source>
        <dbReference type="ARBA" id="ARBA00022670"/>
    </source>
</evidence>
<keyword evidence="4 5" id="KW-0720">Serine protease</keyword>
<dbReference type="PANTHER" id="PTHR43806">
    <property type="entry name" value="PEPTIDASE S8"/>
    <property type="match status" value="1"/>
</dbReference>
<dbReference type="InterPro" id="IPR000209">
    <property type="entry name" value="Peptidase_S8/S53_dom"/>
</dbReference>
<evidence type="ECO:0000313" key="7">
    <source>
        <dbReference type="EMBL" id="MCU7247250.1"/>
    </source>
</evidence>
<feature type="active site" description="Charge relay system" evidence="5">
    <location>
        <position position="302"/>
    </location>
</feature>
<dbReference type="EMBL" id="JAOSKY010000002">
    <property type="protein sequence ID" value="MCU7247250.1"/>
    <property type="molecule type" value="Genomic_DNA"/>
</dbReference>
<evidence type="ECO:0000256" key="4">
    <source>
        <dbReference type="ARBA" id="ARBA00022825"/>
    </source>
</evidence>
<dbReference type="Proteomes" id="UP001139955">
    <property type="component" value="Unassembled WGS sequence"/>
</dbReference>
<evidence type="ECO:0000256" key="3">
    <source>
        <dbReference type="ARBA" id="ARBA00022801"/>
    </source>
</evidence>
<comment type="caution">
    <text evidence="7">The sequence shown here is derived from an EMBL/GenBank/DDBJ whole genome shotgun (WGS) entry which is preliminary data.</text>
</comment>
<dbReference type="PANTHER" id="PTHR43806:SF11">
    <property type="entry name" value="CEREVISIN-RELATED"/>
    <property type="match status" value="1"/>
</dbReference>
<evidence type="ECO:0000313" key="8">
    <source>
        <dbReference type="Proteomes" id="UP001139955"/>
    </source>
</evidence>
<comment type="similarity">
    <text evidence="1 5">Belongs to the peptidase S8 family.</text>
</comment>
<sequence length="660" mass="71410">MEFVARYSKPTVLDAKEFPQASEMTVEQTATHLCGVVQDGYMDQLNQINSRGPIPRGEKLGALTYSLVWPACLRVGGPLQYTARKGDNFTSIRLLLTGDYVNDLGLKEYFSDSGIKVGQTFSYGTILQIPFETFRTVLRVPTTELVEFSAGLRKVGGKQIKLNVDPIRVGRIAPEGSGLVQGTDSDCISDTATGSDYPYNSKAVANAVRWLKGQNAEFNTATIAVADNGFFGVPCNTTGCPVTDGDNLEASERFPTQIFAPSGFYNGAREWVGPRFVQSSLHPINFGNGFNSIDQIDEYSGHGTHVAGLVLGGPSSQTGYGASEGSLRDTLKSGGEFKLRLSVFALAQGTEELAVGAEQLLDSYIRQVNGPAVVNLSLIFDTSLEDSIAPTFSRIISQNESRTLFVAAAGNQNLPLDDGRILPASLGGLARSNVLTVASVDADGKLSKFSNRGKERVDLAAPGCHISSWLDATSEEIPLSGTSQSAALTSFAAGILATVKPYSIAREIKNRLIISGDLLTDEASREGVASMSKLNIEKSLYFKQDYITFLTPEQKEITYLGKVTTFSGVVCRGKEREFRRLRSLKRLSHSSVVSFWGEMSAEISVCKGVLKSSFENTTNSIRFEPKWVLEGDRFSPIDAALGVLEIPAQNLVELVRKDPD</sequence>
<name>A0A9X3BA67_9PSED</name>
<feature type="active site" description="Charge relay system" evidence="5">
    <location>
        <position position="227"/>
    </location>
</feature>
<feature type="domain" description="Peptidase S8/S53" evidence="6">
    <location>
        <begin position="241"/>
        <end position="513"/>
    </location>
</feature>
<dbReference type="InterPro" id="IPR050131">
    <property type="entry name" value="Peptidase_S8_subtilisin-like"/>
</dbReference>
<dbReference type="Pfam" id="PF00082">
    <property type="entry name" value="Peptidase_S8"/>
    <property type="match status" value="1"/>
</dbReference>
<dbReference type="InterPro" id="IPR022398">
    <property type="entry name" value="Peptidase_S8_His-AS"/>
</dbReference>
<dbReference type="RefSeq" id="WP_301621229.1">
    <property type="nucleotide sequence ID" value="NZ_JAOSKY010000002.1"/>
</dbReference>
<gene>
    <name evidence="7" type="ORF">OC940_05480</name>
</gene>
<keyword evidence="8" id="KW-1185">Reference proteome</keyword>
<keyword evidence="2 5" id="KW-0645">Protease</keyword>
<organism evidence="7 8">
    <name type="scientific">Pseudomonas koreensis</name>
    <dbReference type="NCBI Taxonomy" id="198620"/>
    <lineage>
        <taxon>Bacteria</taxon>
        <taxon>Pseudomonadati</taxon>
        <taxon>Pseudomonadota</taxon>
        <taxon>Gammaproteobacteria</taxon>
        <taxon>Pseudomonadales</taxon>
        <taxon>Pseudomonadaceae</taxon>
        <taxon>Pseudomonas</taxon>
    </lineage>
</organism>
<protein>
    <submittedName>
        <fullName evidence="7">S8 family serine peptidase</fullName>
    </submittedName>
</protein>
<keyword evidence="3 5" id="KW-0378">Hydrolase</keyword>
<reference evidence="7" key="2">
    <citation type="journal article" date="2023" name="mSystems">
        <title>Charting the Lipopeptidome of Nonpathogenic Pseudomonas.</title>
        <authorList>
            <person name="Cesa-Luna C."/>
            <person name="Geudens N."/>
            <person name="Girard L."/>
            <person name="De Roo V."/>
            <person name="Maklad H.R."/>
            <person name="Martins J.C."/>
            <person name="Hofte M."/>
            <person name="De Mot R."/>
        </authorList>
    </citation>
    <scope>NUCLEOTIDE SEQUENCE</scope>
    <source>
        <strain evidence="7">B1M3-32</strain>
    </source>
</reference>